<comment type="caution">
    <text evidence="1">The sequence shown here is derived from an EMBL/GenBank/DDBJ whole genome shotgun (WGS) entry which is preliminary data.</text>
</comment>
<organism evidence="1 2">
    <name type="scientific">Rhodopseudomonas telluris</name>
    <dbReference type="NCBI Taxonomy" id="644215"/>
    <lineage>
        <taxon>Bacteria</taxon>
        <taxon>Pseudomonadati</taxon>
        <taxon>Pseudomonadota</taxon>
        <taxon>Alphaproteobacteria</taxon>
        <taxon>Hyphomicrobiales</taxon>
        <taxon>Nitrobacteraceae</taxon>
        <taxon>Rhodopseudomonas</taxon>
    </lineage>
</organism>
<evidence type="ECO:0000313" key="2">
    <source>
        <dbReference type="Proteomes" id="UP001589775"/>
    </source>
</evidence>
<proteinExistence type="predicted"/>
<accession>A0ABV6ETJ2</accession>
<sequence>MQLELAVIVDGRVEWTMEPCRRVIGGWVHCETHEFVPRRPTHWRPAHATSRLGFAPLPEITGLPQDPHPEP</sequence>
<gene>
    <name evidence="1" type="ORF">ACFFJ6_13700</name>
</gene>
<protein>
    <submittedName>
        <fullName evidence="1">Uncharacterized protein</fullName>
    </submittedName>
</protein>
<dbReference type="Proteomes" id="UP001589775">
    <property type="component" value="Unassembled WGS sequence"/>
</dbReference>
<reference evidence="1 2" key="1">
    <citation type="submission" date="2024-09" db="EMBL/GenBank/DDBJ databases">
        <authorList>
            <person name="Sun Q."/>
            <person name="Mori K."/>
        </authorList>
    </citation>
    <scope>NUCLEOTIDE SEQUENCE [LARGE SCALE GENOMIC DNA]</scope>
    <source>
        <strain evidence="1 2">KCTC 23279</strain>
    </source>
</reference>
<dbReference type="EMBL" id="JBHLWM010000005">
    <property type="protein sequence ID" value="MFC0241535.1"/>
    <property type="molecule type" value="Genomic_DNA"/>
</dbReference>
<keyword evidence="2" id="KW-1185">Reference proteome</keyword>
<dbReference type="RefSeq" id="WP_378388565.1">
    <property type="nucleotide sequence ID" value="NZ_JBHLWM010000005.1"/>
</dbReference>
<name>A0ABV6ETJ2_9BRAD</name>
<evidence type="ECO:0000313" key="1">
    <source>
        <dbReference type="EMBL" id="MFC0241535.1"/>
    </source>
</evidence>